<gene>
    <name evidence="3" type="ORF">QE152_g41574</name>
</gene>
<feature type="non-terminal residue" evidence="3">
    <location>
        <position position="175"/>
    </location>
</feature>
<protein>
    <submittedName>
        <fullName evidence="3">Uncharacterized protein</fullName>
    </submittedName>
</protein>
<proteinExistence type="predicted"/>
<feature type="coiled-coil region" evidence="1">
    <location>
        <begin position="18"/>
        <end position="60"/>
    </location>
</feature>
<sequence length="175" mass="19372">MTEVQSYMEKVNIKTSALKQLVKESTKTKTEIKALTRELRKQLVKESTKTKTEIKALTRELSNLVGTLSKKVDALKACQLALSAKSMDNLVGTLSKKVDALKACQLALSAKSMEHEKQAAMERAPRDGPQKTKECSSRGVQADEQEILRETGEREKNLAKEVLRALQGDGGWEAL</sequence>
<evidence type="ECO:0000313" key="4">
    <source>
        <dbReference type="Proteomes" id="UP001458880"/>
    </source>
</evidence>
<reference evidence="3 4" key="1">
    <citation type="journal article" date="2024" name="BMC Genomics">
        <title>De novo assembly and annotation of Popillia japonica's genome with initial clues to its potential as an invasive pest.</title>
        <authorList>
            <person name="Cucini C."/>
            <person name="Boschi S."/>
            <person name="Funari R."/>
            <person name="Cardaioli E."/>
            <person name="Iannotti N."/>
            <person name="Marturano G."/>
            <person name="Paoli F."/>
            <person name="Bruttini M."/>
            <person name="Carapelli A."/>
            <person name="Frati F."/>
            <person name="Nardi F."/>
        </authorList>
    </citation>
    <scope>NUCLEOTIDE SEQUENCE [LARGE SCALE GENOMIC DNA]</scope>
    <source>
        <strain evidence="3">DMR45628</strain>
    </source>
</reference>
<accession>A0AAW1GGB9</accession>
<keyword evidence="1" id="KW-0175">Coiled coil</keyword>
<keyword evidence="4" id="KW-1185">Reference proteome</keyword>
<feature type="region of interest" description="Disordered" evidence="2">
    <location>
        <begin position="115"/>
        <end position="144"/>
    </location>
</feature>
<comment type="caution">
    <text evidence="3">The sequence shown here is derived from an EMBL/GenBank/DDBJ whole genome shotgun (WGS) entry which is preliminary data.</text>
</comment>
<name>A0AAW1GGB9_POPJA</name>
<dbReference type="Proteomes" id="UP001458880">
    <property type="component" value="Unassembled WGS sequence"/>
</dbReference>
<dbReference type="AlphaFoldDB" id="A0AAW1GGB9"/>
<evidence type="ECO:0000313" key="3">
    <source>
        <dbReference type="EMBL" id="KAK9659756.1"/>
    </source>
</evidence>
<feature type="compositionally biased region" description="Basic and acidic residues" evidence="2">
    <location>
        <begin position="115"/>
        <end position="136"/>
    </location>
</feature>
<evidence type="ECO:0000256" key="1">
    <source>
        <dbReference type="SAM" id="Coils"/>
    </source>
</evidence>
<organism evidence="3 4">
    <name type="scientific">Popillia japonica</name>
    <name type="common">Japanese beetle</name>
    <dbReference type="NCBI Taxonomy" id="7064"/>
    <lineage>
        <taxon>Eukaryota</taxon>
        <taxon>Metazoa</taxon>
        <taxon>Ecdysozoa</taxon>
        <taxon>Arthropoda</taxon>
        <taxon>Hexapoda</taxon>
        <taxon>Insecta</taxon>
        <taxon>Pterygota</taxon>
        <taxon>Neoptera</taxon>
        <taxon>Endopterygota</taxon>
        <taxon>Coleoptera</taxon>
        <taxon>Polyphaga</taxon>
        <taxon>Scarabaeiformia</taxon>
        <taxon>Scarabaeidae</taxon>
        <taxon>Rutelinae</taxon>
        <taxon>Popillia</taxon>
    </lineage>
</organism>
<dbReference type="EMBL" id="JASPKY010005219">
    <property type="protein sequence ID" value="KAK9659756.1"/>
    <property type="molecule type" value="Genomic_DNA"/>
</dbReference>
<evidence type="ECO:0000256" key="2">
    <source>
        <dbReference type="SAM" id="MobiDB-lite"/>
    </source>
</evidence>